<dbReference type="AlphaFoldDB" id="A0A916XAY2"/>
<gene>
    <name evidence="2" type="ORF">GCM10010994_16620</name>
</gene>
<dbReference type="InterPro" id="IPR032427">
    <property type="entry name" value="P22_portal"/>
</dbReference>
<protein>
    <recommendedName>
        <fullName evidence="4">Phage portal protein</fullName>
    </recommendedName>
</protein>
<dbReference type="RefSeq" id="WP_188608705.1">
    <property type="nucleotide sequence ID" value="NZ_BMGG01000003.1"/>
</dbReference>
<evidence type="ECO:0000313" key="3">
    <source>
        <dbReference type="Proteomes" id="UP000637002"/>
    </source>
</evidence>
<dbReference type="Proteomes" id="UP000637002">
    <property type="component" value="Unassembled WGS sequence"/>
</dbReference>
<feature type="region of interest" description="Disordered" evidence="1">
    <location>
        <begin position="1"/>
        <end position="20"/>
    </location>
</feature>
<evidence type="ECO:0000313" key="2">
    <source>
        <dbReference type="EMBL" id="GGC58367.1"/>
    </source>
</evidence>
<dbReference type="EMBL" id="BMGG01000003">
    <property type="protein sequence ID" value="GGC58367.1"/>
    <property type="molecule type" value="Genomic_DNA"/>
</dbReference>
<comment type="caution">
    <text evidence="2">The sequence shown here is derived from an EMBL/GenBank/DDBJ whole genome shotgun (WGS) entry which is preliminary data.</text>
</comment>
<organism evidence="2 3">
    <name type="scientific">Chelatococcus reniformis</name>
    <dbReference type="NCBI Taxonomy" id="1494448"/>
    <lineage>
        <taxon>Bacteria</taxon>
        <taxon>Pseudomonadati</taxon>
        <taxon>Pseudomonadota</taxon>
        <taxon>Alphaproteobacteria</taxon>
        <taxon>Hyphomicrobiales</taxon>
        <taxon>Chelatococcaceae</taxon>
        <taxon>Chelatococcus</taxon>
    </lineage>
</organism>
<evidence type="ECO:0000256" key="1">
    <source>
        <dbReference type="SAM" id="MobiDB-lite"/>
    </source>
</evidence>
<reference evidence="2" key="2">
    <citation type="submission" date="2020-09" db="EMBL/GenBank/DDBJ databases">
        <authorList>
            <person name="Sun Q."/>
            <person name="Zhou Y."/>
        </authorList>
    </citation>
    <scope>NUCLEOTIDE SEQUENCE</scope>
    <source>
        <strain evidence="2">CGMCC 1.12919</strain>
    </source>
</reference>
<evidence type="ECO:0008006" key="4">
    <source>
        <dbReference type="Google" id="ProtNLM"/>
    </source>
</evidence>
<proteinExistence type="predicted"/>
<sequence>MDIAEDLRTPAAAAPQEDLAPLERLRSQFQDYVGLKADETKEQRQARLYYHGSQWSAEQLRELRKRKQPPTTTPAFARKINGFVGLVERLRQDPKAYPRTPDHDAGAELSTAALRYALDAQEWPSRSPLISCNGAVDGIGGLELSLTAGDGGVPGDFDIEIDVVDPETFFYDPRSFRPDFSDARYMGVSKWMDADSAAELFPEHADALRALSAASGSEFAIESEREIKWVNTRERQVRVVEHWYRQGTRRWCYCFYTGNLKLAEGRSFLRDEKGRDQCRFIMWSAFVDQDGDRYGFFRHMKSLVDEINHRNSKALHLLNMRRIKAPRGAFDDIELARRESVRPDGVIEYNPGIGPVEFDDAKTLADMRGQLQMQDRARTELENFGPNPALVGQGVEARSGRAIALLQQAGMAELGPFIIAYRGWKIRVYRAVWNAIRQHWTAQRWIRVTDDGGLMQQVEVNGRQVDPVTGQMQIVNSLGALDVDIIIDEGPDAVNMQADALDVLQAAAAQGQQIPPQIMIELLPLPDSLKKKLLGLLQQAQHPAPVAAQAQQIQLAGAAAQVDERRASAELKQAQAQKAAREAALAPPAP</sequence>
<dbReference type="Pfam" id="PF16510">
    <property type="entry name" value="P22_portal"/>
    <property type="match status" value="2"/>
</dbReference>
<accession>A0A916XAY2</accession>
<reference evidence="2" key="1">
    <citation type="journal article" date="2014" name="Int. J. Syst. Evol. Microbiol.">
        <title>Complete genome sequence of Corynebacterium casei LMG S-19264T (=DSM 44701T), isolated from a smear-ripened cheese.</title>
        <authorList>
            <consortium name="US DOE Joint Genome Institute (JGI-PGF)"/>
            <person name="Walter F."/>
            <person name="Albersmeier A."/>
            <person name="Kalinowski J."/>
            <person name="Ruckert C."/>
        </authorList>
    </citation>
    <scope>NUCLEOTIDE SEQUENCE</scope>
    <source>
        <strain evidence="2">CGMCC 1.12919</strain>
    </source>
</reference>
<feature type="region of interest" description="Disordered" evidence="1">
    <location>
        <begin position="564"/>
        <end position="590"/>
    </location>
</feature>
<keyword evidence="3" id="KW-1185">Reference proteome</keyword>
<name>A0A916XAY2_9HYPH</name>
<feature type="compositionally biased region" description="Low complexity" evidence="1">
    <location>
        <begin position="570"/>
        <end position="590"/>
    </location>
</feature>